<feature type="binding site" evidence="4">
    <location>
        <position position="10"/>
    </location>
    <ligand>
        <name>Mn(2+)</name>
        <dbReference type="ChEBI" id="CHEBI:29035"/>
        <label>1</label>
    </ligand>
</feature>
<keyword evidence="3 4" id="KW-0464">Manganese</keyword>
<dbReference type="PIRSF" id="PIRSF001491">
    <property type="entry name" value="Ppentomutase"/>
    <property type="match status" value="1"/>
</dbReference>
<evidence type="ECO:0000259" key="6">
    <source>
        <dbReference type="Pfam" id="PF01676"/>
    </source>
</evidence>
<dbReference type="NCBIfam" id="TIGR01696">
    <property type="entry name" value="deoB"/>
    <property type="match status" value="1"/>
</dbReference>
<dbReference type="InterPro" id="IPR010045">
    <property type="entry name" value="DeoB"/>
</dbReference>
<dbReference type="CDD" id="cd16009">
    <property type="entry name" value="PPM"/>
    <property type="match status" value="1"/>
</dbReference>
<dbReference type="RefSeq" id="WP_191285093.1">
    <property type="nucleotide sequence ID" value="NZ_BNCH01000001.1"/>
</dbReference>
<gene>
    <name evidence="4 7" type="primary">deoB</name>
    <name evidence="7" type="ORF">GCM10016455_07360</name>
</gene>
<feature type="binding site" evidence="4">
    <location>
        <position position="348"/>
    </location>
    <ligand>
        <name>Mn(2+)</name>
        <dbReference type="ChEBI" id="CHEBI:29035"/>
        <label>1</label>
    </ligand>
</feature>
<evidence type="ECO:0000313" key="7">
    <source>
        <dbReference type="EMBL" id="GHE89597.1"/>
    </source>
</evidence>
<proteinExistence type="inferred from homology"/>
<dbReference type="InterPro" id="IPR006124">
    <property type="entry name" value="Metalloenzyme"/>
</dbReference>
<sequence length="404" mass="43262">MNRAFLIVLDSAGCGGAPDAHKFFNDKTVPDTGSNTLAHIAQACAEGRAEDGRSGPLKMPNLDGLGLGAAIRLASNDETPGLNATPHGLWGAAQEVSNGKDTPSGHWEIAGVPVPWDWGYFPDTQPAFPEDLTRKICEIAGVDGILGNKHASGTQIIEDLGAEHVRTGKPIVYTSVDSVIQIAAHEETFGLDRLISLCEDIAPIVHKMQVGRAIARPFVGSEAEGFKRTTNRRDFAMTPPKPTLCDWVHDAGRKVHAIGKIGDIFAHRGIDTLKKGADAELMEHLVASMDSAQDGDLVFANFVEFDSQYGHRRDVSGYARALEWFDAELPRVFDKMRDGDVLIFTADHGNDPTWVGTDHTRERVPVIGAGLGAKEIGICGFSDIGASVAAHLGLDARGAGKSFL</sequence>
<dbReference type="Pfam" id="PF01676">
    <property type="entry name" value="Metalloenzyme"/>
    <property type="match status" value="1"/>
</dbReference>
<keyword evidence="8" id="KW-1185">Reference proteome</keyword>
<dbReference type="EMBL" id="BNCH01000001">
    <property type="protein sequence ID" value="GHE89597.1"/>
    <property type="molecule type" value="Genomic_DNA"/>
</dbReference>
<comment type="catalytic activity">
    <reaction evidence="4">
        <text>2-deoxy-alpha-D-ribose 1-phosphate = 2-deoxy-D-ribose 5-phosphate</text>
        <dbReference type="Rhea" id="RHEA:27658"/>
        <dbReference type="ChEBI" id="CHEBI:57259"/>
        <dbReference type="ChEBI" id="CHEBI:62877"/>
        <dbReference type="EC" id="5.4.2.7"/>
    </reaction>
</comment>
<organism evidence="7 8">
    <name type="scientific">Aliiroseovarius zhejiangensis</name>
    <dbReference type="NCBI Taxonomy" id="1632025"/>
    <lineage>
        <taxon>Bacteria</taxon>
        <taxon>Pseudomonadati</taxon>
        <taxon>Pseudomonadota</taxon>
        <taxon>Alphaproteobacteria</taxon>
        <taxon>Rhodobacterales</taxon>
        <taxon>Paracoccaceae</taxon>
        <taxon>Aliiroseovarius</taxon>
    </lineage>
</organism>
<comment type="similarity">
    <text evidence="1 4">Belongs to the phosphopentomutase family.</text>
</comment>
<feature type="binding site" evidence="4">
    <location>
        <position position="311"/>
    </location>
    <ligand>
        <name>Mn(2+)</name>
        <dbReference type="ChEBI" id="CHEBI:29035"/>
        <label>2</label>
    </ligand>
</feature>
<dbReference type="EC" id="5.4.2.7" evidence="4 5"/>
<evidence type="ECO:0000256" key="1">
    <source>
        <dbReference type="ARBA" id="ARBA00010373"/>
    </source>
</evidence>
<dbReference type="PANTHER" id="PTHR21110:SF0">
    <property type="entry name" value="PHOSPHOPENTOMUTASE"/>
    <property type="match status" value="1"/>
</dbReference>
<evidence type="ECO:0000256" key="4">
    <source>
        <dbReference type="HAMAP-Rule" id="MF_00740"/>
    </source>
</evidence>
<evidence type="ECO:0000256" key="5">
    <source>
        <dbReference type="NCBIfam" id="TIGR01696"/>
    </source>
</evidence>
<keyword evidence="2 4" id="KW-0479">Metal-binding</keyword>
<dbReference type="InterPro" id="IPR024052">
    <property type="entry name" value="Phosphopentomutase_DeoB_cap_sf"/>
</dbReference>
<dbReference type="InterPro" id="IPR017850">
    <property type="entry name" value="Alkaline_phosphatase_core_sf"/>
</dbReference>
<evidence type="ECO:0000256" key="2">
    <source>
        <dbReference type="ARBA" id="ARBA00022723"/>
    </source>
</evidence>
<dbReference type="Gene3D" id="3.30.70.1250">
    <property type="entry name" value="Phosphopentomutase"/>
    <property type="match status" value="1"/>
</dbReference>
<feature type="binding site" evidence="4">
    <location>
        <position position="306"/>
    </location>
    <ligand>
        <name>Mn(2+)</name>
        <dbReference type="ChEBI" id="CHEBI:29035"/>
        <label>2</label>
    </ligand>
</feature>
<keyword evidence="4" id="KW-0413">Isomerase</keyword>
<comment type="caution">
    <text evidence="7">The sequence shown here is derived from an EMBL/GenBank/DDBJ whole genome shotgun (WGS) entry which is preliminary data.</text>
</comment>
<accession>A0ABQ3ISM1</accession>
<feature type="binding site" evidence="4">
    <location>
        <position position="347"/>
    </location>
    <ligand>
        <name>Mn(2+)</name>
        <dbReference type="ChEBI" id="CHEBI:29035"/>
        <label>1</label>
    </ligand>
</feature>
<name>A0ABQ3ISM1_9RHOB</name>
<comment type="function">
    <text evidence="4">Isomerase that catalyzes the conversion of deoxy-ribose 1-phosphate (dRib-1-P) and ribose 1-phosphate (Rib-1-P) to deoxy-ribose 5-phosphate (dRib-5-P) and ribose 5-phosphate (Rib-5-P), respectively.</text>
</comment>
<dbReference type="SUPFAM" id="SSF53649">
    <property type="entry name" value="Alkaline phosphatase-like"/>
    <property type="match status" value="1"/>
</dbReference>
<dbReference type="PANTHER" id="PTHR21110">
    <property type="entry name" value="PHOSPHOPENTOMUTASE"/>
    <property type="match status" value="1"/>
</dbReference>
<comment type="subcellular location">
    <subcellularLocation>
        <location evidence="4">Cytoplasm</location>
    </subcellularLocation>
</comment>
<evidence type="ECO:0000313" key="8">
    <source>
        <dbReference type="Proteomes" id="UP000609802"/>
    </source>
</evidence>
<dbReference type="SUPFAM" id="SSF143856">
    <property type="entry name" value="DeoB insert domain-like"/>
    <property type="match status" value="1"/>
</dbReference>
<protein>
    <recommendedName>
        <fullName evidence="4 5">Phosphopentomutase</fullName>
        <ecNumber evidence="4 5">5.4.2.7</ecNumber>
    </recommendedName>
    <alternativeName>
        <fullName evidence="4">Phosphodeoxyribomutase</fullName>
    </alternativeName>
</protein>
<keyword evidence="4" id="KW-0963">Cytoplasm</keyword>
<comment type="pathway">
    <text evidence="4">Carbohydrate degradation; 2-deoxy-D-ribose 1-phosphate degradation; D-glyceraldehyde 3-phosphate and acetaldehyde from 2-deoxy-alpha-D-ribose 1-phosphate: step 1/2.</text>
</comment>
<evidence type="ECO:0000256" key="3">
    <source>
        <dbReference type="ARBA" id="ARBA00023211"/>
    </source>
</evidence>
<dbReference type="Proteomes" id="UP000609802">
    <property type="component" value="Unassembled WGS sequence"/>
</dbReference>
<dbReference type="Gene3D" id="3.40.720.10">
    <property type="entry name" value="Alkaline Phosphatase, subunit A"/>
    <property type="match status" value="1"/>
</dbReference>
<feature type="domain" description="Metalloenzyme" evidence="6">
    <location>
        <begin position="3"/>
        <end position="395"/>
    </location>
</feature>
<feature type="binding site" evidence="4">
    <location>
        <position position="359"/>
    </location>
    <ligand>
        <name>Mn(2+)</name>
        <dbReference type="ChEBI" id="CHEBI:29035"/>
        <label>2</label>
    </ligand>
</feature>
<comment type="cofactor">
    <cofactor evidence="4">
        <name>Mn(2+)</name>
        <dbReference type="ChEBI" id="CHEBI:29035"/>
    </cofactor>
    <text evidence="4">Binds 2 manganese ions.</text>
</comment>
<dbReference type="NCBIfam" id="NF003766">
    <property type="entry name" value="PRK05362.1"/>
    <property type="match status" value="1"/>
</dbReference>
<reference evidence="8" key="1">
    <citation type="journal article" date="2019" name="Int. J. Syst. Evol. Microbiol.">
        <title>The Global Catalogue of Microorganisms (GCM) 10K type strain sequencing project: providing services to taxonomists for standard genome sequencing and annotation.</title>
        <authorList>
            <consortium name="The Broad Institute Genomics Platform"/>
            <consortium name="The Broad Institute Genome Sequencing Center for Infectious Disease"/>
            <person name="Wu L."/>
            <person name="Ma J."/>
        </authorList>
    </citation>
    <scope>NUCLEOTIDE SEQUENCE [LARGE SCALE GENOMIC DNA]</scope>
    <source>
        <strain evidence="8">KCTC 42443</strain>
    </source>
</reference>
<dbReference type="HAMAP" id="MF_00740">
    <property type="entry name" value="Phosphopentomut"/>
    <property type="match status" value="1"/>
</dbReference>
<comment type="catalytic activity">
    <reaction evidence="4">
        <text>alpha-D-ribose 1-phosphate = D-ribose 5-phosphate</text>
        <dbReference type="Rhea" id="RHEA:18793"/>
        <dbReference type="ChEBI" id="CHEBI:57720"/>
        <dbReference type="ChEBI" id="CHEBI:78346"/>
        <dbReference type="EC" id="5.4.2.7"/>
    </reaction>
</comment>